<evidence type="ECO:0000313" key="2">
    <source>
        <dbReference type="EMBL" id="MDE5413290.1"/>
    </source>
</evidence>
<protein>
    <recommendedName>
        <fullName evidence="4">DUF4179 domain-containing protein</fullName>
    </recommendedName>
</protein>
<evidence type="ECO:0008006" key="4">
    <source>
        <dbReference type="Google" id="ProtNLM"/>
    </source>
</evidence>
<dbReference type="PROSITE" id="PS51257">
    <property type="entry name" value="PROKAR_LIPOPROTEIN"/>
    <property type="match status" value="1"/>
</dbReference>
<evidence type="ECO:0000313" key="3">
    <source>
        <dbReference type="Proteomes" id="UP001148125"/>
    </source>
</evidence>
<dbReference type="Proteomes" id="UP001148125">
    <property type="component" value="Unassembled WGS sequence"/>
</dbReference>
<accession>A0ABT5VCW5</accession>
<comment type="caution">
    <text evidence="2">The sequence shown here is derived from an EMBL/GenBank/DDBJ whole genome shotgun (WGS) entry which is preliminary data.</text>
</comment>
<feature type="compositionally biased region" description="Acidic residues" evidence="1">
    <location>
        <begin position="34"/>
        <end position="46"/>
    </location>
</feature>
<reference evidence="2" key="1">
    <citation type="submission" date="2024-05" db="EMBL/GenBank/DDBJ databases">
        <title>Alkalihalobacillus sp. strain MEB203 novel alkaliphilic bacterium from Lonar Lake, India.</title>
        <authorList>
            <person name="Joshi A."/>
            <person name="Thite S."/>
            <person name="Mengade P."/>
        </authorList>
    </citation>
    <scope>NUCLEOTIDE SEQUENCE</scope>
    <source>
        <strain evidence="2">MEB 203</strain>
    </source>
</reference>
<name>A0ABT5VCW5_9BACI</name>
<dbReference type="EMBL" id="JAOTPO010000004">
    <property type="protein sequence ID" value="MDE5413290.1"/>
    <property type="molecule type" value="Genomic_DNA"/>
</dbReference>
<sequence>MSRKKGVFYLVLTAMLFLILVGCSEAGKTSVESGDNETEEVDVNESEENKGETEEEESSREVVNVSAVTSDIGDVPQDQGDYEVRWEITIEEQEELYLITGQSNLLPESKVRVSANSDDYTFIGYHTNMTVEKDGTFKGELKHPQKYDTEIDFIFEVRAHMQYDEIKEHYGELFENVQGPLVAANTSDGEEIEYHVVSVISHAPKEDKYVTLNSKIPDWNFREDQGDLEVKIENVKVEKDDERFYIKGETNLLDGSKLHIEVDLPDYISFGYTNVTKVNPDGSFSSRVKYPDGIAEDAEMNIVISFHLNRNQQMDYIELHYGLDGENLTGELVEEGRDGKKFSQLKLNIQ</sequence>
<evidence type="ECO:0000256" key="1">
    <source>
        <dbReference type="SAM" id="MobiDB-lite"/>
    </source>
</evidence>
<keyword evidence="3" id="KW-1185">Reference proteome</keyword>
<feature type="region of interest" description="Disordered" evidence="1">
    <location>
        <begin position="28"/>
        <end position="61"/>
    </location>
</feature>
<dbReference type="RefSeq" id="WP_275117910.1">
    <property type="nucleotide sequence ID" value="NZ_JAOTPO010000004.1"/>
</dbReference>
<organism evidence="2 3">
    <name type="scientific">Alkalihalobacterium chitinilyticum</name>
    <dbReference type="NCBI Taxonomy" id="2980103"/>
    <lineage>
        <taxon>Bacteria</taxon>
        <taxon>Bacillati</taxon>
        <taxon>Bacillota</taxon>
        <taxon>Bacilli</taxon>
        <taxon>Bacillales</taxon>
        <taxon>Bacillaceae</taxon>
        <taxon>Alkalihalobacterium</taxon>
    </lineage>
</organism>
<gene>
    <name evidence="2" type="ORF">N7Z68_07815</name>
</gene>
<proteinExistence type="predicted"/>